<evidence type="ECO:0000259" key="2">
    <source>
        <dbReference type="SMART" id="SM00235"/>
    </source>
</evidence>
<evidence type="ECO:0000313" key="5">
    <source>
        <dbReference type="Proteomes" id="UP000292402"/>
    </source>
</evidence>
<dbReference type="Proteomes" id="UP000293195">
    <property type="component" value="Unassembled WGS sequence"/>
</dbReference>
<feature type="chain" id="PRO_5043194410" description="Peptidase metallopeptidase domain-containing protein" evidence="1">
    <location>
        <begin position="22"/>
        <end position="392"/>
    </location>
</feature>
<evidence type="ECO:0000313" key="4">
    <source>
        <dbReference type="EMBL" id="RYN91018.1"/>
    </source>
</evidence>
<organism evidence="3 5">
    <name type="scientific">Alternaria tenuissima</name>
    <dbReference type="NCBI Taxonomy" id="119927"/>
    <lineage>
        <taxon>Eukaryota</taxon>
        <taxon>Fungi</taxon>
        <taxon>Dikarya</taxon>
        <taxon>Ascomycota</taxon>
        <taxon>Pezizomycotina</taxon>
        <taxon>Dothideomycetes</taxon>
        <taxon>Pleosporomycetidae</taxon>
        <taxon>Pleosporales</taxon>
        <taxon>Pleosporineae</taxon>
        <taxon>Pleosporaceae</taxon>
        <taxon>Alternaria</taxon>
        <taxon>Alternaria sect. Alternaria</taxon>
        <taxon>Alternaria alternata complex</taxon>
    </lineage>
</organism>
<dbReference type="GO" id="GO:0008237">
    <property type="term" value="F:metallopeptidase activity"/>
    <property type="evidence" value="ECO:0007669"/>
    <property type="project" value="InterPro"/>
</dbReference>
<dbReference type="GO" id="GO:0006508">
    <property type="term" value="P:proteolysis"/>
    <property type="evidence" value="ECO:0007669"/>
    <property type="project" value="InterPro"/>
</dbReference>
<feature type="domain" description="Peptidase metallopeptidase" evidence="2">
    <location>
        <begin position="69"/>
        <end position="218"/>
    </location>
</feature>
<accession>A0A4Q4S3J5</accession>
<protein>
    <recommendedName>
        <fullName evidence="2">Peptidase metallopeptidase domain-containing protein</fullName>
    </recommendedName>
</protein>
<keyword evidence="6" id="KW-1185">Reference proteome</keyword>
<evidence type="ECO:0000313" key="3">
    <source>
        <dbReference type="EMBL" id="RYN51345.1"/>
    </source>
</evidence>
<dbReference type="GO" id="GO:0008270">
    <property type="term" value="F:zinc ion binding"/>
    <property type="evidence" value="ECO:0007669"/>
    <property type="project" value="InterPro"/>
</dbReference>
<dbReference type="SUPFAM" id="SSF55486">
    <property type="entry name" value="Metalloproteases ('zincins'), catalytic domain"/>
    <property type="match status" value="1"/>
</dbReference>
<name>A0A4Q4S3J5_9PLEO</name>
<feature type="signal peptide" evidence="1">
    <location>
        <begin position="1"/>
        <end position="21"/>
    </location>
</feature>
<dbReference type="EMBL" id="PDXF01000073">
    <property type="protein sequence ID" value="RYN91018.1"/>
    <property type="molecule type" value="Genomic_DNA"/>
</dbReference>
<dbReference type="EMBL" id="PDXA01000016">
    <property type="protein sequence ID" value="RYN51345.1"/>
    <property type="molecule type" value="Genomic_DNA"/>
</dbReference>
<dbReference type="InterPro" id="IPR006026">
    <property type="entry name" value="Peptidase_Metallo"/>
</dbReference>
<dbReference type="AlphaFoldDB" id="A0A4Q4S3J5"/>
<reference evidence="3" key="3">
    <citation type="journal article" date="2019" name="J. ISSAAS">
        <title>Genomics, evolutionary history and diagnostics of the Alternaria alternata species group including apple and Asian pear pathotypes.</title>
        <authorList>
            <person name="Armitage A.D."/>
            <person name="Cockerton H.M."/>
            <person name="Sreenivasaprasad S."/>
            <person name="Woodhall J."/>
            <person name="Lane C."/>
            <person name="Harrison R.J."/>
            <person name="Clarkson J.P."/>
        </authorList>
    </citation>
    <scope>NUCLEOTIDE SEQUENCE</scope>
    <source>
        <strain evidence="3">FERA 1082</strain>
    </source>
</reference>
<dbReference type="InterPro" id="IPR024079">
    <property type="entry name" value="MetalloPept_cat_dom_sf"/>
</dbReference>
<dbReference type="SMART" id="SM00235">
    <property type="entry name" value="ZnMc"/>
    <property type="match status" value="1"/>
</dbReference>
<comment type="caution">
    <text evidence="3">The sequence shown here is derived from an EMBL/GenBank/DDBJ whole genome shotgun (WGS) entry which is preliminary data.</text>
</comment>
<proteinExistence type="predicted"/>
<reference evidence="4" key="1">
    <citation type="submission" date="2017-10" db="EMBL/GenBank/DDBJ databases">
        <authorList>
            <person name="Armitage A.D."/>
            <person name="Barbara D.J."/>
            <person name="Woodhall J.W."/>
            <person name="Sreenivasaprasad S."/>
            <person name="Lane C.R."/>
            <person name="Clarkson J.P."/>
            <person name="Harrison R.J."/>
        </authorList>
    </citation>
    <scope>NUCLEOTIDE SEQUENCE</scope>
    <source>
        <strain evidence="4">FERA 635</strain>
    </source>
</reference>
<sequence>MHISPVFIVGLLLANAEGVLGGSRFWEAKAPNKRMKSMPEYQPLETFNSTSPLIKRAMSIKSLPSDVGANRIWPNKKIKYCFVADPTAAFRGQWESAMRAWAALDRHGFTYEEVSREICTSQPSSHLRIFYNNNGRLTSTVGIPVIDDAANQADPDNAVIGPFTHLSDLATVGQEDVVANMAHELGHIWGLHHGHQIPDHWEVSDEDIFDSWNINGGKEALFATSKFNCENLKDHDTVKEKVQKLVDAAVGAERDGLEDEQTRLCISRDVAQKYGFSASEWLPMVNTARMVIDEDFDRDSIMLYPSRAGGKESGSVRAIVMTYKDGSEIPNRVTPSIMDVERLVALYGDPAPSTLQVPHVGKGSKFLNKFKELRKKASFRRYGDTKDGICPS</sequence>
<dbReference type="OrthoDB" id="291007at2759"/>
<evidence type="ECO:0000256" key="1">
    <source>
        <dbReference type="SAM" id="SignalP"/>
    </source>
</evidence>
<gene>
    <name evidence="3" type="ORF">AA0114_g5723</name>
    <name evidence="4" type="ORF">AA0119_g10868</name>
</gene>
<evidence type="ECO:0000313" key="6">
    <source>
        <dbReference type="Proteomes" id="UP000293195"/>
    </source>
</evidence>
<dbReference type="Proteomes" id="UP000292402">
    <property type="component" value="Unassembled WGS sequence"/>
</dbReference>
<dbReference type="Gene3D" id="3.40.390.10">
    <property type="entry name" value="Collagenase (Catalytic Domain)"/>
    <property type="match status" value="1"/>
</dbReference>
<keyword evidence="1" id="KW-0732">Signal</keyword>
<reference evidence="5 6" key="2">
    <citation type="journal article" date="2019" name="bioRxiv">
        <title>Genomics, evolutionary history and diagnostics of the Alternaria alternata species group including apple and Asian pear pathotypes.</title>
        <authorList>
            <person name="Armitage A.D."/>
            <person name="Cockerton H.M."/>
            <person name="Sreenivasaprasad S."/>
            <person name="Woodhall J.W."/>
            <person name="Lane C.R."/>
            <person name="Harrison R.J."/>
            <person name="Clarkson J.P."/>
        </authorList>
    </citation>
    <scope>NUCLEOTIDE SEQUENCE [LARGE SCALE GENOMIC DNA]</scope>
    <source>
        <strain evidence="5">FERA 1082</strain>
        <strain evidence="6">FERA 635</strain>
    </source>
</reference>